<evidence type="ECO:0000256" key="1">
    <source>
        <dbReference type="PROSITE-ProRule" id="PRU00221"/>
    </source>
</evidence>
<dbReference type="InterPro" id="IPR036322">
    <property type="entry name" value="WD40_repeat_dom_sf"/>
</dbReference>
<protein>
    <submittedName>
        <fullName evidence="2">Uncharacterized protein</fullName>
    </submittedName>
</protein>
<dbReference type="SUPFAM" id="SSF48371">
    <property type="entry name" value="ARM repeat"/>
    <property type="match status" value="1"/>
</dbReference>
<dbReference type="Proteomes" id="UP000294530">
    <property type="component" value="Unassembled WGS sequence"/>
</dbReference>
<dbReference type="GO" id="GO:0005737">
    <property type="term" value="C:cytoplasm"/>
    <property type="evidence" value="ECO:0007669"/>
    <property type="project" value="TreeGrafter"/>
</dbReference>
<dbReference type="InterPro" id="IPR049916">
    <property type="entry name" value="WDR72-like"/>
</dbReference>
<dbReference type="Gene3D" id="2.130.10.10">
    <property type="entry name" value="YVTN repeat-like/Quinoprotein amine dehydrogenase"/>
    <property type="match status" value="2"/>
</dbReference>
<evidence type="ECO:0000313" key="2">
    <source>
        <dbReference type="EMBL" id="TDH71943.1"/>
    </source>
</evidence>
<dbReference type="InterPro" id="IPR001680">
    <property type="entry name" value="WD40_rpt"/>
</dbReference>
<dbReference type="KEGG" id="blac:94347176"/>
<dbReference type="OrthoDB" id="338622at2759"/>
<proteinExistence type="predicted"/>
<gene>
    <name evidence="2" type="ORF">CCR75_003410</name>
</gene>
<comment type="caution">
    <text evidence="2">The sequence shown here is derived from an EMBL/GenBank/DDBJ whole genome shotgun (WGS) entry which is preliminary data.</text>
</comment>
<accession>A0A976IHK6</accession>
<dbReference type="PANTHER" id="PTHR44099">
    <property type="entry name" value="RABCONNECTIN-3B, ISOFORM A"/>
    <property type="match status" value="1"/>
</dbReference>
<name>A0A976IHK6_BRELC</name>
<organism evidence="2 3">
    <name type="scientific">Bremia lactucae</name>
    <name type="common">Lettuce downy mildew</name>
    <dbReference type="NCBI Taxonomy" id="4779"/>
    <lineage>
        <taxon>Eukaryota</taxon>
        <taxon>Sar</taxon>
        <taxon>Stramenopiles</taxon>
        <taxon>Oomycota</taxon>
        <taxon>Peronosporomycetes</taxon>
        <taxon>Peronosporales</taxon>
        <taxon>Peronosporaceae</taxon>
        <taxon>Bremia</taxon>
    </lineage>
</organism>
<dbReference type="RefSeq" id="XP_067821442.1">
    <property type="nucleotide sequence ID" value="XM_067961505.1"/>
</dbReference>
<feature type="repeat" description="WD" evidence="1">
    <location>
        <begin position="2287"/>
        <end position="2320"/>
    </location>
</feature>
<sequence>MVRKATPYRVDPPSQPRTTGNDVVLPIVLWTEPPQIEVCIIHVFRLPMTEASDVVHSENDRKEGTWTQLCVFAGTVDGHVLYWRFHDKTVAQVNLLVFPGCNGHSVVGLVNGIDEWGQHVLISATTDGAVAKWQLPNGACTEASACIANELAPLCGLEILGNPRYAVVVSAVSRLMVLDTWKMELICCHDTAQEQIRRSITVGELQMPHFLSLKQNISRSSTIYDTNIGSLDEQKPQVRQLSMNTMATSTVLNEISPEWDAVVLSLGTKGLIKCFLCTQPREASINALQNSVKTFCWVQRSSWVISWADEAADITCSQSTSLKRGDNMDPQTALMSSIKSSYFPLSMHVSADSSLVLLVWSTKFVVLKRKWLCPMAMECPDKSDFVGSCRIPPSEFVRRATNMDNCTDSLSCSADRTEENIFWDDGTFLADQSVSMWTTSGHVFQFPMKSAIEAGKFFIFTKAQDQLVPRSNSRVLHVIDQAIFIESMKRCKCCDLITTTTCSRQHKFKIRRHSAGFLSLKMNESIQNSRLEIVHTCRHGTLGLWTISTDSLSSLRHELSMSKFLVKTCVGSNEPVRVYSFQDGFPAISKKANEDASVEKKVLFHLIIGRNDALSSSIYEVTQRARARRERQQRTDAAMTSVENAARGNLTASTRASNVSVLATALTPVRIKRESSGTDVQSGSVQTEKRNQDCFFETLSYQFLMDIPIVVKGLSNGNVYINLLSHEYSSNSTKKTGTHFACHSGRITALAHCFWGVNSTASQKLKDKTDNTANGTQFPRTTGNDVVLPIVLWTEPPQIEVCIIHVFRLPMTEASDVVHSENDRKEGTWTQLCVFAGTVDGHVLYWRFHDKTVAQVNLLVFPGCNGHSVVGLVNGIDEWGQHVLISATTDGAVAKWQLPNGACTEASACIANELAPLCGLEILGNPRYAVVVSAVSRLMVLDTWKMELICCHDTAQEQIRRSITVGELQMPHFLSLKQNISRSSTIYDTNIGSLDEQKPQVRQLSMNTMATSTVLNEISPEWDAVVLSLGTKGLIKCFLCTQPREASINALQNSVKTFCWVQRSSWVISWADEAADITCSQSTSLKRGDNMDPQTALMSSIKSSYFPLSMHVSADSSLVLLVWSTKFVVLKRKWLCPMAMECPDKSDFVGSCRIPPSEFVRRATNMDNCTDSLSCSADRTEENIFWDDGTFLADQSVSMWTTSGHVFQFPMKSAIEAGKFFIFTKAQDQLVPRSNSRVLHVIDQAIFIESMKRCKCCDLITTTTCSRQHKFKIRRHSAGFLSLKMNESIQNSRLEIVHTCRHGTLGLWTISTDSLSSLRHELSMSKFLVKTCVGSNEPVRVYSFQDGFPAISKKANEDASVEKKVLFHLIIGRNDALSSSIYEVTQRARARRERQQRTDAAMTSVENAARGNLTASTRASNVSVLATALTPVRIKRESSGTDVQSGSVQTEKRNQDCFFETLSYQFLMDIPIVVKGLSNGNVYINLLSHEYSSNSTKKTGTHFACHSGRITALAHCFWGVNSTASQKLKDKTDNTANGTQFVSSHFFNLISEQNRSKQDYSFQNAYNPLNSRLMDTSNLKTPLDSDALMKSQPSIKLFVFSGGSDGVFRVLELTIYRSADGRIQYQAAIMQRFRNHRGAIERIEVSPRKKGCNKEVGGLQDPDRLVATIGIDHKVVIYAPQDSMNRLEWACLLEFAENGDRIGRLEWHFERGLLYIECDDLMVYVWSLDTGILERIIPTALLFDESNASEALKTDTLSCSHVDCSSLIIGGKTVQVMEFAVLSSADRLKQNWTSYYSSLMSKTGVNSIDVTKETFSEYATGSMELFLLSLVLSWGIDDTIDQSCQSILGVTPINALYSCALQEFRSKALTIPVPWATTDLKTCDPTVAPVSPAFARNWQHSTALSASIALGIVSLCLSCMESNHARTVQGPTFSVSREAFQVLWSQLITLHSIVLPESTPLFQEPALNELAAFGFNSCDYTRLAARTLLSGVINRLSTKETSYISAKYSAKLHYELQRLETTSGGNSLHNRIGAMLSSQSVGTCSTSASVLSFSFVIERLGSLVLLLSMVGTYFPGGISPTSAREVCDVLVFLLQAPEQYVASVSAELLTKGLMLFRPHLVDLASLVVQLLLNDMREKQRCDSAFNSDMSLNSLCGSNAAMSLLVEVGAYEAAFVLNVLHQEMHIHDRPLGFHQSILLYMMELVSTHYLLLCRHLPALIDTIMACLEPTKPDRRRRCLPLSTRCLHGLVRRFPMVDFHQETQRLALGTMDAVIVIYDLRTATKWRVLDGHGSAVSAVRFRLDGQVLVSYAARDGSVRWWNSGNAGLFGGMLKMHQSCLKEHKLAALEASDNGRAPSSMGGASAGLKQIIKTCRFQFFTRKNGTESEELKLVLRLTREDASQVQFLL</sequence>
<dbReference type="GeneID" id="94347176"/>
<reference evidence="2 3" key="1">
    <citation type="journal article" date="2021" name="Genome Biol.">
        <title>AFLAP: assembly-free linkage analysis pipeline using k-mers from genome sequencing data.</title>
        <authorList>
            <person name="Fletcher K."/>
            <person name="Zhang L."/>
            <person name="Gil J."/>
            <person name="Han R."/>
            <person name="Cavanaugh K."/>
            <person name="Michelmore R."/>
        </authorList>
    </citation>
    <scope>NUCLEOTIDE SEQUENCE [LARGE SCALE GENOMIC DNA]</scope>
    <source>
        <strain evidence="2 3">SF5</strain>
    </source>
</reference>
<keyword evidence="3" id="KW-1185">Reference proteome</keyword>
<keyword evidence="1" id="KW-0853">WD repeat</keyword>
<dbReference type="PROSITE" id="PS50082">
    <property type="entry name" value="WD_REPEATS_2"/>
    <property type="match status" value="1"/>
</dbReference>
<dbReference type="EMBL" id="SHOA02000012">
    <property type="protein sequence ID" value="TDH71943.1"/>
    <property type="molecule type" value="Genomic_DNA"/>
</dbReference>
<dbReference type="SMART" id="SM00320">
    <property type="entry name" value="WD40"/>
    <property type="match status" value="4"/>
</dbReference>
<dbReference type="InterPro" id="IPR016024">
    <property type="entry name" value="ARM-type_fold"/>
</dbReference>
<dbReference type="SUPFAM" id="SSF50978">
    <property type="entry name" value="WD40 repeat-like"/>
    <property type="match status" value="1"/>
</dbReference>
<evidence type="ECO:0000313" key="3">
    <source>
        <dbReference type="Proteomes" id="UP000294530"/>
    </source>
</evidence>
<dbReference type="SUPFAM" id="SSF69322">
    <property type="entry name" value="Tricorn protease domain 2"/>
    <property type="match status" value="1"/>
</dbReference>
<dbReference type="InterPro" id="IPR015943">
    <property type="entry name" value="WD40/YVTN_repeat-like_dom_sf"/>
</dbReference>
<dbReference type="PANTHER" id="PTHR44099:SF4">
    <property type="entry name" value="RABCONNECTIN-3B, ISOFORM A"/>
    <property type="match status" value="1"/>
</dbReference>